<name>A0ABT4I6S6_9ACTO</name>
<keyword evidence="3" id="KW-1185">Reference proteome</keyword>
<sequence length="192" mass="20459">MRLLRRRSTSAALPSRLAALVPGREQVLGAVPLDGDGRRWAVATVEHLVVLDGVVVEARHGWDSVTHGSWDAQERAFTLELLHDGEPLVLTVPEQVAVAGRGSGPAVDERAFAAALRHRVNAAIVHHATDTLPSGRRATASIRRRADGSLYSVTDPPLDGGSREDQALDADDVDALLALESRVRDGVGLPTP</sequence>
<accession>A0ABT4I6S6</accession>
<dbReference type="RefSeq" id="WP_268917017.1">
    <property type="nucleotide sequence ID" value="NZ_JAPTMY010000008.1"/>
</dbReference>
<evidence type="ECO:0000256" key="1">
    <source>
        <dbReference type="SAM" id="MobiDB-lite"/>
    </source>
</evidence>
<gene>
    <name evidence="2" type="ORF">OHJ16_05120</name>
</gene>
<organism evidence="2 3">
    <name type="scientific">Actinomyces israelii</name>
    <dbReference type="NCBI Taxonomy" id="1659"/>
    <lineage>
        <taxon>Bacteria</taxon>
        <taxon>Bacillati</taxon>
        <taxon>Actinomycetota</taxon>
        <taxon>Actinomycetes</taxon>
        <taxon>Actinomycetales</taxon>
        <taxon>Actinomycetaceae</taxon>
        <taxon>Actinomyces</taxon>
    </lineage>
</organism>
<comment type="caution">
    <text evidence="2">The sequence shown here is derived from an EMBL/GenBank/DDBJ whole genome shotgun (WGS) entry which is preliminary data.</text>
</comment>
<dbReference type="EMBL" id="JAPTMY010000008">
    <property type="protein sequence ID" value="MCZ0857423.1"/>
    <property type="molecule type" value="Genomic_DNA"/>
</dbReference>
<proteinExistence type="predicted"/>
<evidence type="ECO:0000313" key="3">
    <source>
        <dbReference type="Proteomes" id="UP001072034"/>
    </source>
</evidence>
<feature type="region of interest" description="Disordered" evidence="1">
    <location>
        <begin position="149"/>
        <end position="169"/>
    </location>
</feature>
<protein>
    <submittedName>
        <fullName evidence="2">Uncharacterized protein</fullName>
    </submittedName>
</protein>
<reference evidence="2" key="1">
    <citation type="submission" date="2022-10" db="EMBL/GenBank/DDBJ databases">
        <title>Genome sequence of Actinomyces israelii ATCC 10048.</title>
        <authorList>
            <person name="Watt R.M."/>
            <person name="Tong W.M."/>
        </authorList>
    </citation>
    <scope>NUCLEOTIDE SEQUENCE</scope>
    <source>
        <strain evidence="2">ATCC 10048</strain>
    </source>
</reference>
<evidence type="ECO:0000313" key="2">
    <source>
        <dbReference type="EMBL" id="MCZ0857423.1"/>
    </source>
</evidence>
<dbReference type="Proteomes" id="UP001072034">
    <property type="component" value="Unassembled WGS sequence"/>
</dbReference>